<accession>A0A8K0JG67</accession>
<evidence type="ECO:0000256" key="5">
    <source>
        <dbReference type="PROSITE-ProRule" id="PRU00376"/>
    </source>
</evidence>
<evidence type="ECO:0000313" key="7">
    <source>
        <dbReference type="EMBL" id="KAG5928551.1"/>
    </source>
</evidence>
<dbReference type="Proteomes" id="UP000811619">
    <property type="component" value="Unassembled WGS sequence"/>
</dbReference>
<gene>
    <name evidence="7" type="ORF">E4U42_000468</name>
</gene>
<dbReference type="EMBL" id="SRPY01000111">
    <property type="protein sequence ID" value="KAG5928551.1"/>
    <property type="molecule type" value="Genomic_DNA"/>
</dbReference>
<dbReference type="InterPro" id="IPR055129">
    <property type="entry name" value="YEATS_dom"/>
</dbReference>
<evidence type="ECO:0000256" key="1">
    <source>
        <dbReference type="ARBA" id="ARBA00022408"/>
    </source>
</evidence>
<dbReference type="GO" id="GO:0000785">
    <property type="term" value="C:chromatin"/>
    <property type="evidence" value="ECO:0007669"/>
    <property type="project" value="UniProtKB-ARBA"/>
</dbReference>
<name>A0A8K0JG67_9HYPO</name>
<dbReference type="AlphaFoldDB" id="A0A8K0JG67"/>
<protein>
    <recommendedName>
        <fullName evidence="1">Protein AF-9 homolog</fullName>
    </recommendedName>
</protein>
<sequence length="240" mass="27819">MPARTRKNANELQRKVKVVTEQHVIDKQSGVAEFPMREWSLRLHLLDEDGNERPADVFTKVVYNLHPTFENPVQTFTKPPFLCSNEGWGEFEISIDCYTTEKTKLAPIVHDLNFTNEKYDNLHTVIFKNPSQALQERLRETGPLPNDEDRQRKKGVVSKKTAQKYDYEKIAEALEKLEEEDLLRVIQLINENKGPDTYIRSDVEADNLTEAGEFSIDLYTMPDMLTSKLWDYLSKKGLVN</sequence>
<dbReference type="PANTHER" id="PTHR47573">
    <property type="entry name" value="PROTEIN AF-9 HOMOLOG"/>
    <property type="match status" value="1"/>
</dbReference>
<evidence type="ECO:0000256" key="3">
    <source>
        <dbReference type="ARBA" id="ARBA00023163"/>
    </source>
</evidence>
<dbReference type="PROSITE" id="PS51037">
    <property type="entry name" value="YEATS"/>
    <property type="match status" value="1"/>
</dbReference>
<dbReference type="PANTHER" id="PTHR47573:SF1">
    <property type="entry name" value="PROTEIN AF-9 HOMOLOG"/>
    <property type="match status" value="1"/>
</dbReference>
<dbReference type="InterPro" id="IPR038704">
    <property type="entry name" value="YEAST_sf"/>
</dbReference>
<comment type="caution">
    <text evidence="7">The sequence shown here is derived from an EMBL/GenBank/DDBJ whole genome shotgun (WGS) entry which is preliminary data.</text>
</comment>
<keyword evidence="4 5" id="KW-0539">Nucleus</keyword>
<dbReference type="Gene3D" id="2.60.40.1970">
    <property type="entry name" value="YEATS domain"/>
    <property type="match status" value="1"/>
</dbReference>
<dbReference type="GO" id="GO:0006355">
    <property type="term" value="P:regulation of DNA-templated transcription"/>
    <property type="evidence" value="ECO:0007669"/>
    <property type="project" value="InterPro"/>
</dbReference>
<dbReference type="InterPro" id="IPR027353">
    <property type="entry name" value="NET_dom"/>
</dbReference>
<dbReference type="GO" id="GO:0005634">
    <property type="term" value="C:nucleus"/>
    <property type="evidence" value="ECO:0007669"/>
    <property type="project" value="UniProtKB-SubCell"/>
</dbReference>
<reference evidence="7" key="1">
    <citation type="journal article" date="2020" name="bioRxiv">
        <title>Whole genome comparisons of ergot fungi reveals the divergence and evolution of species within the genus Claviceps are the result of varying mechanisms driving genome evolution and host range expansion.</title>
        <authorList>
            <person name="Wyka S.A."/>
            <person name="Mondo S.J."/>
            <person name="Liu M."/>
            <person name="Dettman J."/>
            <person name="Nalam V."/>
            <person name="Broders K.D."/>
        </authorList>
    </citation>
    <scope>NUCLEOTIDE SEQUENCE</scope>
    <source>
        <strain evidence="7">CCC 489</strain>
    </source>
</reference>
<organism evidence="7 8">
    <name type="scientific">Claviceps africana</name>
    <dbReference type="NCBI Taxonomy" id="83212"/>
    <lineage>
        <taxon>Eukaryota</taxon>
        <taxon>Fungi</taxon>
        <taxon>Dikarya</taxon>
        <taxon>Ascomycota</taxon>
        <taxon>Pezizomycotina</taxon>
        <taxon>Sordariomycetes</taxon>
        <taxon>Hypocreomycetidae</taxon>
        <taxon>Hypocreales</taxon>
        <taxon>Clavicipitaceae</taxon>
        <taxon>Claviceps</taxon>
    </lineage>
</organism>
<feature type="domain" description="YEATS" evidence="6">
    <location>
        <begin position="6"/>
        <end position="141"/>
    </location>
</feature>
<keyword evidence="3" id="KW-0804">Transcription</keyword>
<dbReference type="OrthoDB" id="1741717at2759"/>
<dbReference type="InterPro" id="IPR016665">
    <property type="entry name" value="Sas5/TAF14"/>
</dbReference>
<evidence type="ECO:0000313" key="8">
    <source>
        <dbReference type="Proteomes" id="UP000811619"/>
    </source>
</evidence>
<evidence type="ECO:0000259" key="6">
    <source>
        <dbReference type="PROSITE" id="PS51037"/>
    </source>
</evidence>
<evidence type="ECO:0000256" key="2">
    <source>
        <dbReference type="ARBA" id="ARBA00023015"/>
    </source>
</evidence>
<dbReference type="Pfam" id="PF03366">
    <property type="entry name" value="YEATS"/>
    <property type="match status" value="1"/>
</dbReference>
<dbReference type="PIRSF" id="PIRSF016551">
    <property type="entry name" value="SAS5/TFIID_14"/>
    <property type="match status" value="1"/>
</dbReference>
<proteinExistence type="predicted"/>
<dbReference type="InterPro" id="IPR005033">
    <property type="entry name" value="YEATS"/>
</dbReference>
<comment type="subcellular location">
    <subcellularLocation>
        <location evidence="5">Nucleus</location>
    </subcellularLocation>
</comment>
<evidence type="ECO:0000256" key="4">
    <source>
        <dbReference type="ARBA" id="ARBA00023242"/>
    </source>
</evidence>
<dbReference type="Pfam" id="PF17035">
    <property type="entry name" value="BET"/>
    <property type="match status" value="1"/>
</dbReference>
<keyword evidence="2" id="KW-0805">Transcription regulation</keyword>
<keyword evidence="8" id="KW-1185">Reference proteome</keyword>
<dbReference type="CDD" id="cd16905">
    <property type="entry name" value="YEATS_Taf14_like"/>
    <property type="match status" value="1"/>
</dbReference>